<organism evidence="3 4">
    <name type="scientific">Neocallimastix californiae</name>
    <dbReference type="NCBI Taxonomy" id="1754190"/>
    <lineage>
        <taxon>Eukaryota</taxon>
        <taxon>Fungi</taxon>
        <taxon>Fungi incertae sedis</taxon>
        <taxon>Chytridiomycota</taxon>
        <taxon>Chytridiomycota incertae sedis</taxon>
        <taxon>Neocallimastigomycetes</taxon>
        <taxon>Neocallimastigales</taxon>
        <taxon>Neocallimastigaceae</taxon>
        <taxon>Neocallimastix</taxon>
    </lineage>
</organism>
<dbReference type="Proteomes" id="UP000193920">
    <property type="component" value="Unassembled WGS sequence"/>
</dbReference>
<protein>
    <submittedName>
        <fullName evidence="3">Uncharacterized protein</fullName>
    </submittedName>
</protein>
<dbReference type="AlphaFoldDB" id="A0A1Y1ZRD2"/>
<feature type="coiled-coil region" evidence="1">
    <location>
        <begin position="52"/>
        <end position="79"/>
    </location>
</feature>
<evidence type="ECO:0000256" key="2">
    <source>
        <dbReference type="SAM" id="MobiDB-lite"/>
    </source>
</evidence>
<dbReference type="EMBL" id="MCOG01000370">
    <property type="protein sequence ID" value="ORY12557.1"/>
    <property type="molecule type" value="Genomic_DNA"/>
</dbReference>
<evidence type="ECO:0000256" key="1">
    <source>
        <dbReference type="SAM" id="Coils"/>
    </source>
</evidence>
<keyword evidence="4" id="KW-1185">Reference proteome</keyword>
<gene>
    <name evidence="3" type="ORF">LY90DRAFT_518333</name>
</gene>
<comment type="caution">
    <text evidence="3">The sequence shown here is derived from an EMBL/GenBank/DDBJ whole genome shotgun (WGS) entry which is preliminary data.</text>
</comment>
<name>A0A1Y1ZRD2_9FUNG</name>
<proteinExistence type="predicted"/>
<keyword evidence="1" id="KW-0175">Coiled coil</keyword>
<feature type="compositionally biased region" description="Basic and acidic residues" evidence="2">
    <location>
        <begin position="217"/>
        <end position="228"/>
    </location>
</feature>
<evidence type="ECO:0000313" key="3">
    <source>
        <dbReference type="EMBL" id="ORY12557.1"/>
    </source>
</evidence>
<feature type="compositionally biased region" description="Basic and acidic residues" evidence="2">
    <location>
        <begin position="164"/>
        <end position="205"/>
    </location>
</feature>
<evidence type="ECO:0000313" key="4">
    <source>
        <dbReference type="Proteomes" id="UP000193920"/>
    </source>
</evidence>
<feature type="region of interest" description="Disordered" evidence="2">
    <location>
        <begin position="164"/>
        <end position="242"/>
    </location>
</feature>
<sequence length="242" mass="28782">MTENKGKEAAVDNEIKKIETYLDEDQIKGKQFQQDLEEKGRKIHQIEEFLDANQERVHLQELEEKIEKLIAVNHAQQHEIDRILQLLDDTKRLLLVQQVRPSVREAFYDLAAEKQTLEDYVACLRRCDTFSADYKDDYLERYEYNRERKIAIMALLGMMDSRRPSKDIEAKKRRNSDNHQGDKRDFSRREFTKQNTYDKNKKENYNHNSGNDFGMRPSEKQNFYKDSHTSSNNPIPKTALMM</sequence>
<reference evidence="3 4" key="1">
    <citation type="submission" date="2016-08" db="EMBL/GenBank/DDBJ databases">
        <title>A Parts List for Fungal Cellulosomes Revealed by Comparative Genomics.</title>
        <authorList>
            <consortium name="DOE Joint Genome Institute"/>
            <person name="Haitjema C.H."/>
            <person name="Gilmore S.P."/>
            <person name="Henske J.K."/>
            <person name="Solomon K.V."/>
            <person name="De Groot R."/>
            <person name="Kuo A."/>
            <person name="Mondo S.J."/>
            <person name="Salamov A.A."/>
            <person name="Labutti K."/>
            <person name="Zhao Z."/>
            <person name="Chiniquy J."/>
            <person name="Barry K."/>
            <person name="Brewer H.M."/>
            <person name="Purvine S.O."/>
            <person name="Wright A.T."/>
            <person name="Boxma B."/>
            <person name="Van Alen T."/>
            <person name="Hackstein J.H."/>
            <person name="Baker S.E."/>
            <person name="Grigoriev I.V."/>
            <person name="O'Malley M.A."/>
        </authorList>
    </citation>
    <scope>NUCLEOTIDE SEQUENCE [LARGE SCALE GENOMIC DNA]</scope>
    <source>
        <strain evidence="3 4">G1</strain>
    </source>
</reference>
<accession>A0A1Y1ZRD2</accession>